<feature type="compositionally biased region" description="Low complexity" evidence="16">
    <location>
        <begin position="80"/>
        <end position="102"/>
    </location>
</feature>
<dbReference type="PRINTS" id="PR00725">
    <property type="entry name" value="DADACBPTASE1"/>
</dbReference>
<comment type="pathway">
    <text evidence="2">Cell wall biogenesis; peptidoglycan biosynthesis.</text>
</comment>
<comment type="function">
    <text evidence="1">Removes C-terminal D-alanyl residues from sugar-peptide cell wall precursors.</text>
</comment>
<dbReference type="UniPathway" id="UPA00219"/>
<keyword evidence="6" id="KW-0645">Protease</keyword>
<dbReference type="SMART" id="SM00936">
    <property type="entry name" value="PBP5_C"/>
    <property type="match status" value="1"/>
</dbReference>
<dbReference type="InterPro" id="IPR012907">
    <property type="entry name" value="Peptidase_S11_C"/>
</dbReference>
<keyword evidence="8" id="KW-0378">Hydrolase</keyword>
<evidence type="ECO:0000256" key="4">
    <source>
        <dbReference type="ARBA" id="ARBA00012448"/>
    </source>
</evidence>
<evidence type="ECO:0000256" key="15">
    <source>
        <dbReference type="RuleBase" id="RU004016"/>
    </source>
</evidence>
<dbReference type="Proteomes" id="UP000235589">
    <property type="component" value="Chromosome"/>
</dbReference>
<evidence type="ECO:0000256" key="12">
    <source>
        <dbReference type="ARBA" id="ARBA00034000"/>
    </source>
</evidence>
<dbReference type="AlphaFoldDB" id="A0A2K9P3X1"/>
<keyword evidence="17" id="KW-0472">Membrane</keyword>
<dbReference type="OrthoDB" id="9791132at2"/>
<keyword evidence="17" id="KW-1133">Transmembrane helix</keyword>
<accession>A0A2K9P3X1</accession>
<keyword evidence="7 18" id="KW-0732">Signal</keyword>
<evidence type="ECO:0000256" key="2">
    <source>
        <dbReference type="ARBA" id="ARBA00004752"/>
    </source>
</evidence>
<feature type="transmembrane region" description="Helical" evidence="17">
    <location>
        <begin position="483"/>
        <end position="510"/>
    </location>
</feature>
<reference evidence="20 21" key="1">
    <citation type="submission" date="2017-04" db="EMBL/GenBank/DDBJ databases">
        <title>Monoglobus pectinilyticus 14 draft genome.</title>
        <authorList>
            <person name="Kim C."/>
            <person name="Rosendale D.I."/>
            <person name="Kelly W.J."/>
            <person name="Tannock G.W."/>
            <person name="Patchett M.L."/>
            <person name="Jordens J.Z."/>
        </authorList>
    </citation>
    <scope>NUCLEOTIDE SEQUENCE [LARGE SCALE GENOMIC DNA]</scope>
    <source>
        <strain evidence="20 21">14</strain>
    </source>
</reference>
<evidence type="ECO:0000256" key="3">
    <source>
        <dbReference type="ARBA" id="ARBA00007164"/>
    </source>
</evidence>
<dbReference type="KEGG" id="mpec:B9O19_01368"/>
<dbReference type="Gene3D" id="2.60.410.10">
    <property type="entry name" value="D-Ala-D-Ala carboxypeptidase, C-terminal domain"/>
    <property type="match status" value="1"/>
</dbReference>
<evidence type="ECO:0000256" key="17">
    <source>
        <dbReference type="SAM" id="Phobius"/>
    </source>
</evidence>
<feature type="signal peptide" evidence="18">
    <location>
        <begin position="1"/>
        <end position="20"/>
    </location>
</feature>
<feature type="compositionally biased region" description="Basic and acidic residues" evidence="16">
    <location>
        <begin position="58"/>
        <end position="67"/>
    </location>
</feature>
<keyword evidence="9" id="KW-0133">Cell shape</keyword>
<feature type="active site" description="Proton acceptor" evidence="13">
    <location>
        <position position="155"/>
    </location>
</feature>
<dbReference type="InterPro" id="IPR018044">
    <property type="entry name" value="Peptidase_S11"/>
</dbReference>
<evidence type="ECO:0000256" key="16">
    <source>
        <dbReference type="SAM" id="MobiDB-lite"/>
    </source>
</evidence>
<evidence type="ECO:0000256" key="18">
    <source>
        <dbReference type="SAM" id="SignalP"/>
    </source>
</evidence>
<dbReference type="InterPro" id="IPR037167">
    <property type="entry name" value="Peptidase_S11_C_sf"/>
</dbReference>
<comment type="catalytic activity">
    <reaction evidence="12">
        <text>Preferential cleavage: (Ac)2-L-Lys-D-Ala-|-D-Ala. Also transpeptidation of peptidyl-alanyl moieties that are N-acyl substituents of D-alanine.</text>
        <dbReference type="EC" id="3.4.16.4"/>
    </reaction>
</comment>
<dbReference type="InterPro" id="IPR001967">
    <property type="entry name" value="Peptidase_S11_N"/>
</dbReference>
<dbReference type="EMBL" id="CP020991">
    <property type="protein sequence ID" value="AUO19529.1"/>
    <property type="molecule type" value="Genomic_DNA"/>
</dbReference>
<evidence type="ECO:0000313" key="21">
    <source>
        <dbReference type="Proteomes" id="UP000235589"/>
    </source>
</evidence>
<evidence type="ECO:0000256" key="1">
    <source>
        <dbReference type="ARBA" id="ARBA00003217"/>
    </source>
</evidence>
<feature type="chain" id="PRO_5038662378" description="serine-type D-Ala-D-Ala carboxypeptidase" evidence="18">
    <location>
        <begin position="21"/>
        <end position="534"/>
    </location>
</feature>
<evidence type="ECO:0000256" key="10">
    <source>
        <dbReference type="ARBA" id="ARBA00022984"/>
    </source>
</evidence>
<evidence type="ECO:0000256" key="14">
    <source>
        <dbReference type="PIRSR" id="PIRSR618044-2"/>
    </source>
</evidence>
<keyword evidence="17" id="KW-0812">Transmembrane</keyword>
<feature type="domain" description="Peptidase S11 D-Ala-D-Ala carboxypeptidase A C-terminal" evidence="19">
    <location>
        <begin position="379"/>
        <end position="471"/>
    </location>
</feature>
<comment type="similarity">
    <text evidence="3 15">Belongs to the peptidase S11 family.</text>
</comment>
<evidence type="ECO:0000256" key="6">
    <source>
        <dbReference type="ARBA" id="ARBA00022670"/>
    </source>
</evidence>
<dbReference type="PANTHER" id="PTHR21581">
    <property type="entry name" value="D-ALANYL-D-ALANINE CARBOXYPEPTIDASE"/>
    <property type="match status" value="1"/>
</dbReference>
<dbReference type="SUPFAM" id="SSF56601">
    <property type="entry name" value="beta-lactamase/transpeptidase-like"/>
    <property type="match status" value="1"/>
</dbReference>
<dbReference type="EC" id="3.4.16.4" evidence="4"/>
<keyword evidence="21" id="KW-1185">Reference proteome</keyword>
<feature type="active site" description="Acyl-ester intermediate" evidence="13">
    <location>
        <position position="152"/>
    </location>
</feature>
<dbReference type="Pfam" id="PF07943">
    <property type="entry name" value="PBP5_C"/>
    <property type="match status" value="1"/>
</dbReference>
<keyword evidence="5 20" id="KW-0121">Carboxypeptidase</keyword>
<evidence type="ECO:0000256" key="7">
    <source>
        <dbReference type="ARBA" id="ARBA00022729"/>
    </source>
</evidence>
<dbReference type="PANTHER" id="PTHR21581:SF6">
    <property type="entry name" value="TRAFFICKING PROTEIN PARTICLE COMPLEX SUBUNIT 12"/>
    <property type="match status" value="1"/>
</dbReference>
<feature type="region of interest" description="Disordered" evidence="16">
    <location>
        <begin position="30"/>
        <end position="119"/>
    </location>
</feature>
<evidence type="ECO:0000256" key="8">
    <source>
        <dbReference type="ARBA" id="ARBA00022801"/>
    </source>
</evidence>
<dbReference type="Gene3D" id="3.40.710.10">
    <property type="entry name" value="DD-peptidase/beta-lactamase superfamily"/>
    <property type="match status" value="1"/>
</dbReference>
<gene>
    <name evidence="20" type="ORF">B9O19_01368</name>
</gene>
<evidence type="ECO:0000256" key="5">
    <source>
        <dbReference type="ARBA" id="ARBA00022645"/>
    </source>
</evidence>
<dbReference type="Pfam" id="PF00768">
    <property type="entry name" value="Peptidase_S11"/>
    <property type="match status" value="1"/>
</dbReference>
<dbReference type="GO" id="GO:0009252">
    <property type="term" value="P:peptidoglycan biosynthetic process"/>
    <property type="evidence" value="ECO:0007669"/>
    <property type="project" value="UniProtKB-UniPathway"/>
</dbReference>
<evidence type="ECO:0000256" key="9">
    <source>
        <dbReference type="ARBA" id="ARBA00022960"/>
    </source>
</evidence>
<keyword evidence="10" id="KW-0573">Peptidoglycan synthesis</keyword>
<dbReference type="GO" id="GO:0009002">
    <property type="term" value="F:serine-type D-Ala-D-Ala carboxypeptidase activity"/>
    <property type="evidence" value="ECO:0007669"/>
    <property type="project" value="UniProtKB-EC"/>
</dbReference>
<dbReference type="GO" id="GO:0071555">
    <property type="term" value="P:cell wall organization"/>
    <property type="evidence" value="ECO:0007669"/>
    <property type="project" value="UniProtKB-KW"/>
</dbReference>
<proteinExistence type="inferred from homology"/>
<dbReference type="SUPFAM" id="SSF69189">
    <property type="entry name" value="Penicillin-binding protein associated domain"/>
    <property type="match status" value="1"/>
</dbReference>
<organism evidence="20 21">
    <name type="scientific">Monoglobus pectinilyticus</name>
    <dbReference type="NCBI Taxonomy" id="1981510"/>
    <lineage>
        <taxon>Bacteria</taxon>
        <taxon>Bacillati</taxon>
        <taxon>Bacillota</taxon>
        <taxon>Clostridia</taxon>
        <taxon>Monoglobales</taxon>
        <taxon>Monoglobaceae</taxon>
        <taxon>Monoglobus</taxon>
    </lineage>
</organism>
<evidence type="ECO:0000313" key="20">
    <source>
        <dbReference type="EMBL" id="AUO19529.1"/>
    </source>
</evidence>
<dbReference type="InterPro" id="IPR012338">
    <property type="entry name" value="Beta-lactam/transpept-like"/>
</dbReference>
<keyword evidence="11" id="KW-0961">Cell wall biogenesis/degradation</keyword>
<name>A0A2K9P3X1_9FIRM</name>
<evidence type="ECO:0000256" key="13">
    <source>
        <dbReference type="PIRSR" id="PIRSR618044-1"/>
    </source>
</evidence>
<evidence type="ECO:0000256" key="11">
    <source>
        <dbReference type="ARBA" id="ARBA00023316"/>
    </source>
</evidence>
<feature type="binding site" evidence="14">
    <location>
        <position position="329"/>
    </location>
    <ligand>
        <name>substrate</name>
    </ligand>
</feature>
<dbReference type="RefSeq" id="WP_102365730.1">
    <property type="nucleotide sequence ID" value="NZ_CP020991.1"/>
</dbReference>
<dbReference type="GO" id="GO:0006508">
    <property type="term" value="P:proteolysis"/>
    <property type="evidence" value="ECO:0007669"/>
    <property type="project" value="UniProtKB-KW"/>
</dbReference>
<dbReference type="InterPro" id="IPR015956">
    <property type="entry name" value="Peniciliin-bd_prot_C_sf"/>
</dbReference>
<feature type="active site" evidence="13">
    <location>
        <position position="215"/>
    </location>
</feature>
<dbReference type="GO" id="GO:0008360">
    <property type="term" value="P:regulation of cell shape"/>
    <property type="evidence" value="ECO:0007669"/>
    <property type="project" value="UniProtKB-KW"/>
</dbReference>
<dbReference type="GeneID" id="98062767"/>
<evidence type="ECO:0000259" key="19">
    <source>
        <dbReference type="SMART" id="SM00936"/>
    </source>
</evidence>
<sequence>MKFKRIFSAILILLMSAAICLSPVLIYSENGTSSSDSSTVRTNKEDNSDEEDNSDTNSDVKSDKKTNDDDDRESGTIRGSKPTSTPAAKSSKSASSKATATPEPKAEPTKNPRVGDGGKPILAEQEAAILVNCLNGEVMFEQNSDKQIYPASTTKIMTALLTLEAIDRGEINLNSAFLITPDMLEDLPADGSSMQLKEGEAMTVQYLLEGLMVESGNDAAQALAVIVCGDVPTFVERMNNKAEELGLSGTHYMNVHGLHDEEHYTTAADLCTLSREAMKNKTFRSIVAMSQANIPATDKVGARTLINTNGLLSTLKYPNYFYQYATGIKTGHTSQAGYCLVSSAQKGDLEVIGVVMNCKTEDDRHYDSKNMLAYAIDNYKAVTAITKGDMVGEIKVRFGSGTDHTTLSTNSNIIVTVPEDANSEDLKIETSLPEYMAAPVNEGDKIGTVNVVLNGEVVGSGDLIADFSVKRHPLGFLMQFFSYIWSFWFVKILIVILAAALVIFIIYMIINIRRNIKLAEMRRRSSRSKRPPRR</sequence>
<protein>
    <recommendedName>
        <fullName evidence="4">serine-type D-Ala-D-Ala carboxypeptidase</fullName>
        <ecNumber evidence="4">3.4.16.4</ecNumber>
    </recommendedName>
</protein>